<evidence type="ECO:0000313" key="3">
    <source>
        <dbReference type="Proteomes" id="UP000781932"/>
    </source>
</evidence>
<reference evidence="2" key="2">
    <citation type="submission" date="2020-11" db="EMBL/GenBank/DDBJ databases">
        <title>Whole genome sequencing of Colletotrichum sp.</title>
        <authorList>
            <person name="Li H."/>
        </authorList>
    </citation>
    <scope>NUCLEOTIDE SEQUENCE</scope>
    <source>
        <strain evidence="2">CkLH20</strain>
    </source>
</reference>
<reference evidence="2" key="1">
    <citation type="submission" date="2020-03" db="EMBL/GenBank/DDBJ databases">
        <authorList>
            <person name="He L."/>
        </authorList>
    </citation>
    <scope>NUCLEOTIDE SEQUENCE</scope>
    <source>
        <strain evidence="2">CkLH20</strain>
    </source>
</reference>
<sequence length="123" mass="13217">MGSNTAPPTTPKNRFPPPPPPRRPREHECAPSPNGHTDPHTIDCVGYTDDVPNARYGLVYRRAPITSPDLDARVALACTLSGALWSLHSLGTGLSQRPYCKSYDVHNLGLAGDRAVEGAADVF</sequence>
<evidence type="ECO:0000313" key="2">
    <source>
        <dbReference type="EMBL" id="KAF9879149.1"/>
    </source>
</evidence>
<comment type="caution">
    <text evidence="2">The sequence shown here is derived from an EMBL/GenBank/DDBJ whole genome shotgun (WGS) entry which is preliminary data.</text>
</comment>
<dbReference type="RefSeq" id="XP_038748610.1">
    <property type="nucleotide sequence ID" value="XM_038886101.1"/>
</dbReference>
<keyword evidence="3" id="KW-1185">Reference proteome</keyword>
<dbReference type="EMBL" id="JAATWM020000008">
    <property type="protein sequence ID" value="KAF9879149.1"/>
    <property type="molecule type" value="Genomic_DNA"/>
</dbReference>
<dbReference type="GeneID" id="62159175"/>
<feature type="compositionally biased region" description="Pro residues" evidence="1">
    <location>
        <begin position="8"/>
        <end position="21"/>
    </location>
</feature>
<dbReference type="Proteomes" id="UP000781932">
    <property type="component" value="Unassembled WGS sequence"/>
</dbReference>
<gene>
    <name evidence="2" type="ORF">CkaCkLH20_03382</name>
</gene>
<feature type="region of interest" description="Disordered" evidence="1">
    <location>
        <begin position="1"/>
        <end position="42"/>
    </location>
</feature>
<organism evidence="2 3">
    <name type="scientific">Colletotrichum karsti</name>
    <dbReference type="NCBI Taxonomy" id="1095194"/>
    <lineage>
        <taxon>Eukaryota</taxon>
        <taxon>Fungi</taxon>
        <taxon>Dikarya</taxon>
        <taxon>Ascomycota</taxon>
        <taxon>Pezizomycotina</taxon>
        <taxon>Sordariomycetes</taxon>
        <taxon>Hypocreomycetidae</taxon>
        <taxon>Glomerellales</taxon>
        <taxon>Glomerellaceae</taxon>
        <taxon>Colletotrichum</taxon>
        <taxon>Colletotrichum boninense species complex</taxon>
    </lineage>
</organism>
<protein>
    <submittedName>
        <fullName evidence="2">Uncharacterized protein</fullName>
    </submittedName>
</protein>
<dbReference type="OrthoDB" id="1911848at2759"/>
<name>A0A9P6LK98_9PEZI</name>
<proteinExistence type="predicted"/>
<accession>A0A9P6LK98</accession>
<evidence type="ECO:0000256" key="1">
    <source>
        <dbReference type="SAM" id="MobiDB-lite"/>
    </source>
</evidence>
<dbReference type="AlphaFoldDB" id="A0A9P6LK98"/>